<keyword evidence="6" id="KW-1185">Reference proteome</keyword>
<evidence type="ECO:0000256" key="2">
    <source>
        <dbReference type="ARBA" id="ARBA00022927"/>
    </source>
</evidence>
<evidence type="ECO:0000259" key="4">
    <source>
        <dbReference type="Pfam" id="PF16213"/>
    </source>
</evidence>
<evidence type="ECO:0000313" key="6">
    <source>
        <dbReference type="Proteomes" id="UP001271007"/>
    </source>
</evidence>
<reference evidence="5" key="1">
    <citation type="submission" date="2023-04" db="EMBL/GenBank/DDBJ databases">
        <title>Black Yeasts Isolated from many extreme environments.</title>
        <authorList>
            <person name="Coleine C."/>
            <person name="Stajich J.E."/>
            <person name="Selbmann L."/>
        </authorList>
    </citation>
    <scope>NUCLEOTIDE SEQUENCE</scope>
    <source>
        <strain evidence="5">CCFEE 5312</strain>
    </source>
</reference>
<dbReference type="SUPFAM" id="SSF48371">
    <property type="entry name" value="ARM repeat"/>
    <property type="match status" value="1"/>
</dbReference>
<keyword evidence="1" id="KW-0813">Transport</keyword>
<evidence type="ECO:0000256" key="1">
    <source>
        <dbReference type="ARBA" id="ARBA00022448"/>
    </source>
</evidence>
<dbReference type="AlphaFoldDB" id="A0AAJ0D4B3"/>
<proteinExistence type="predicted"/>
<evidence type="ECO:0000313" key="5">
    <source>
        <dbReference type="EMBL" id="KAK3045321.1"/>
    </source>
</evidence>
<dbReference type="InterPro" id="IPR032691">
    <property type="entry name" value="Mon2/Sec7/BIG1-like_HUS"/>
</dbReference>
<dbReference type="Pfam" id="PF12783">
    <property type="entry name" value="Sec7-like_HUS"/>
    <property type="match status" value="1"/>
</dbReference>
<feature type="domain" description="Mon2/Sec7/BIG1-like dimerisation and cyclophilin-binding" evidence="4">
    <location>
        <begin position="7"/>
        <end position="104"/>
    </location>
</feature>
<keyword evidence="2" id="KW-0653">Protein transport</keyword>
<dbReference type="GO" id="GO:0005794">
    <property type="term" value="C:Golgi apparatus"/>
    <property type="evidence" value="ECO:0007669"/>
    <property type="project" value="UniProtKB-ARBA"/>
</dbReference>
<protein>
    <submittedName>
        <fullName evidence="5">Endocytosis and vacuole integrity protein</fullName>
    </submittedName>
</protein>
<gene>
    <name evidence="5" type="primary">MON2</name>
    <name evidence="5" type="ORF">LTR09_013034</name>
</gene>
<dbReference type="InterPro" id="IPR016024">
    <property type="entry name" value="ARM-type_fold"/>
</dbReference>
<feature type="domain" description="Mon2/Sec7/BIG1-like HUS" evidence="3">
    <location>
        <begin position="129"/>
        <end position="279"/>
    </location>
</feature>
<comment type="caution">
    <text evidence="5">The sequence shown here is derived from an EMBL/GenBank/DDBJ whole genome shotgun (WGS) entry which is preliminary data.</text>
</comment>
<dbReference type="Pfam" id="PF16213">
    <property type="entry name" value="DCB"/>
    <property type="match status" value="1"/>
</dbReference>
<dbReference type="GO" id="GO:0015031">
    <property type="term" value="P:protein transport"/>
    <property type="evidence" value="ECO:0007669"/>
    <property type="project" value="UniProtKB-KW"/>
</dbReference>
<dbReference type="EMBL" id="JAWDJX010000359">
    <property type="protein sequence ID" value="KAK3045321.1"/>
    <property type="molecule type" value="Genomic_DNA"/>
</dbReference>
<name>A0AAJ0D4B3_9PEZI</name>
<sequence>MSSYSICISRLIISRGLPRSRLQETLEALNACTDLALDLQLKILQALSSLLQNYADDLKGDLLSGALEVCSSLQSAKARTVSGVAAATLQQLVTSVFEKVGNEDKHPGEVQAQNEVPGDDGPIKLRPAAFDAYRVFRDLALAAEDRKTKFVQFASLSEESSLELIWSCIVANPSLFATHQELSSTIRSNVLPYITRALSEKLNYATTLRSLRLLDLIISRYMKQFPAECEVALGLVIHTLDPDASPMWKRATAMEILRNFFAEGSRVIDAYALYDMADGGKTDRRGSDVRLCASLFRKAICHRTRSAVKRSSRISLCERCLIYLSVRSFERLN</sequence>
<dbReference type="InterPro" id="IPR032629">
    <property type="entry name" value="DCB_dom"/>
</dbReference>
<organism evidence="5 6">
    <name type="scientific">Extremus antarcticus</name>
    <dbReference type="NCBI Taxonomy" id="702011"/>
    <lineage>
        <taxon>Eukaryota</taxon>
        <taxon>Fungi</taxon>
        <taxon>Dikarya</taxon>
        <taxon>Ascomycota</taxon>
        <taxon>Pezizomycotina</taxon>
        <taxon>Dothideomycetes</taxon>
        <taxon>Dothideomycetidae</taxon>
        <taxon>Mycosphaerellales</taxon>
        <taxon>Extremaceae</taxon>
        <taxon>Extremus</taxon>
    </lineage>
</organism>
<dbReference type="Proteomes" id="UP001271007">
    <property type="component" value="Unassembled WGS sequence"/>
</dbReference>
<accession>A0AAJ0D4B3</accession>
<evidence type="ECO:0000259" key="3">
    <source>
        <dbReference type="Pfam" id="PF12783"/>
    </source>
</evidence>